<evidence type="ECO:0000313" key="2">
    <source>
        <dbReference type="Proteomes" id="UP001632037"/>
    </source>
</evidence>
<keyword evidence="2" id="KW-1185">Reference proteome</keyword>
<comment type="caution">
    <text evidence="1">The sequence shown here is derived from an EMBL/GenBank/DDBJ whole genome shotgun (WGS) entry which is preliminary data.</text>
</comment>
<dbReference type="Proteomes" id="UP001632037">
    <property type="component" value="Unassembled WGS sequence"/>
</dbReference>
<protein>
    <recommendedName>
        <fullName evidence="3">Tetratricopeptide repeat-like domain-containing protein</fullName>
    </recommendedName>
</protein>
<sequence>MAARLSLPLLRRVVTSSAVRGGSVSRSFANAARGPDEALKADFKRWLKKEVALLVFMVAAGATGVHFYQNREDAPVKQVERLVKQAEQSAKEGDPKQALQHCLHAYDVVKRTNPHDRHLFELAFSIAAQYEALARGAPATTYYLDALEHNSREMNVAKRERNRVVTLDRIAQSYENRGHVKTAERYFKQAISAYDQNRGRRELSKVSTSEAADLVGLDREIPGVLFNYAQLLMANERWTEAGNALQRAMTLARVSSLSDEYVDLIEGARASVRAAKAAEKTEAEQQQEQESK</sequence>
<evidence type="ECO:0000313" key="1">
    <source>
        <dbReference type="EMBL" id="KAL3659718.1"/>
    </source>
</evidence>
<reference evidence="1 2" key="1">
    <citation type="submission" date="2024-09" db="EMBL/GenBank/DDBJ databases">
        <title>Genome sequencing and assembly of Phytophthora oleae, isolate VK10A, causative agent of rot of olive drupes.</title>
        <authorList>
            <person name="Conti Taguali S."/>
            <person name="Riolo M."/>
            <person name="La Spada F."/>
            <person name="Cacciola S.O."/>
            <person name="Dionisio G."/>
        </authorList>
    </citation>
    <scope>NUCLEOTIDE SEQUENCE [LARGE SCALE GENOMIC DNA]</scope>
    <source>
        <strain evidence="1 2">VK10A</strain>
    </source>
</reference>
<proteinExistence type="predicted"/>
<dbReference type="EMBL" id="JBIMZQ010000045">
    <property type="protein sequence ID" value="KAL3659718.1"/>
    <property type="molecule type" value="Genomic_DNA"/>
</dbReference>
<dbReference type="Gene3D" id="1.25.40.10">
    <property type="entry name" value="Tetratricopeptide repeat domain"/>
    <property type="match status" value="1"/>
</dbReference>
<dbReference type="AlphaFoldDB" id="A0ABD3EZ11"/>
<evidence type="ECO:0008006" key="3">
    <source>
        <dbReference type="Google" id="ProtNLM"/>
    </source>
</evidence>
<accession>A0ABD3EZ11</accession>
<gene>
    <name evidence="1" type="ORF">V7S43_015392</name>
</gene>
<dbReference type="InterPro" id="IPR011990">
    <property type="entry name" value="TPR-like_helical_dom_sf"/>
</dbReference>
<organism evidence="1 2">
    <name type="scientific">Phytophthora oleae</name>
    <dbReference type="NCBI Taxonomy" id="2107226"/>
    <lineage>
        <taxon>Eukaryota</taxon>
        <taxon>Sar</taxon>
        <taxon>Stramenopiles</taxon>
        <taxon>Oomycota</taxon>
        <taxon>Peronosporomycetes</taxon>
        <taxon>Peronosporales</taxon>
        <taxon>Peronosporaceae</taxon>
        <taxon>Phytophthora</taxon>
    </lineage>
</organism>
<dbReference type="SUPFAM" id="SSF48452">
    <property type="entry name" value="TPR-like"/>
    <property type="match status" value="1"/>
</dbReference>
<name>A0ABD3EZ11_9STRA</name>